<dbReference type="EMBL" id="OUUW01000009">
    <property type="protein sequence ID" value="SPP84802.1"/>
    <property type="molecule type" value="Genomic_DNA"/>
</dbReference>
<dbReference type="Proteomes" id="UP000268350">
    <property type="component" value="Unassembled WGS sequence"/>
</dbReference>
<dbReference type="CDD" id="cd15039">
    <property type="entry name" value="7tmB3_Methuselah-like"/>
    <property type="match status" value="1"/>
</dbReference>
<feature type="transmembrane region" description="Helical" evidence="14">
    <location>
        <begin position="583"/>
        <end position="606"/>
    </location>
</feature>
<dbReference type="GO" id="GO:0005886">
    <property type="term" value="C:plasma membrane"/>
    <property type="evidence" value="ECO:0007669"/>
    <property type="project" value="UniProtKB-SubCell"/>
</dbReference>
<keyword evidence="10 16" id="KW-0675">Receptor</keyword>
<evidence type="ECO:0000256" key="8">
    <source>
        <dbReference type="ARBA" id="ARBA00023136"/>
    </source>
</evidence>
<keyword evidence="4 14" id="KW-0812">Transmembrane</keyword>
<dbReference type="InterPro" id="IPR000832">
    <property type="entry name" value="GPCR_2_secretin-like"/>
</dbReference>
<comment type="subcellular location">
    <subcellularLocation>
        <location evidence="1">Cell membrane</location>
        <topology evidence="1">Multi-pass membrane protein</topology>
    </subcellularLocation>
</comment>
<evidence type="ECO:0000256" key="2">
    <source>
        <dbReference type="ARBA" id="ARBA00008979"/>
    </source>
</evidence>
<dbReference type="InterPro" id="IPR017981">
    <property type="entry name" value="GPCR_2-like_7TM"/>
</dbReference>
<keyword evidence="3" id="KW-1003">Cell membrane</keyword>
<keyword evidence="12" id="KW-0807">Transducer</keyword>
<evidence type="ECO:0000256" key="9">
    <source>
        <dbReference type="ARBA" id="ARBA00023157"/>
    </source>
</evidence>
<keyword evidence="6 14" id="KW-1133">Transmembrane helix</keyword>
<keyword evidence="8 14" id="KW-0472">Membrane</keyword>
<dbReference type="Pfam" id="PF00002">
    <property type="entry name" value="7tm_2"/>
    <property type="match status" value="1"/>
</dbReference>
<dbReference type="Gene3D" id="1.20.1070.10">
    <property type="entry name" value="Rhodopsin 7-helix transmembrane proteins"/>
    <property type="match status" value="1"/>
</dbReference>
<feature type="transmembrane region" description="Helical" evidence="14">
    <location>
        <begin position="556"/>
        <end position="577"/>
    </location>
</feature>
<dbReference type="PANTHER" id="PTHR47154:SF2">
    <property type="entry name" value="G-PROTEIN COUPLED RECEPTOR MTH-RELATED"/>
    <property type="match status" value="1"/>
</dbReference>
<evidence type="ECO:0000256" key="6">
    <source>
        <dbReference type="ARBA" id="ARBA00022989"/>
    </source>
</evidence>
<feature type="domain" description="G-protein coupled receptors family 2 profile 2" evidence="15">
    <location>
        <begin position="341"/>
        <end position="609"/>
    </location>
</feature>
<feature type="transmembrane region" description="Helical" evidence="14">
    <location>
        <begin position="346"/>
        <end position="366"/>
    </location>
</feature>
<dbReference type="InterPro" id="IPR044860">
    <property type="entry name" value="Methusela_ecto_dom_1"/>
</dbReference>
<evidence type="ECO:0000256" key="11">
    <source>
        <dbReference type="ARBA" id="ARBA00023180"/>
    </source>
</evidence>
<dbReference type="Gene3D" id="2.170.180.11">
    <property type="entry name" value="Methuselah ectodomain, domain 2"/>
    <property type="match status" value="1"/>
</dbReference>
<dbReference type="Gene3D" id="2.30.160.11">
    <property type="match status" value="1"/>
</dbReference>
<dbReference type="CDD" id="cd00251">
    <property type="entry name" value="Mth_Ecto"/>
    <property type="match status" value="1"/>
</dbReference>
<dbReference type="Pfam" id="PF06652">
    <property type="entry name" value="Methuselah_N"/>
    <property type="match status" value="1"/>
</dbReference>
<evidence type="ECO:0000256" key="1">
    <source>
        <dbReference type="ARBA" id="ARBA00004651"/>
    </source>
</evidence>
<feature type="transmembrane region" description="Helical" evidence="14">
    <location>
        <begin position="409"/>
        <end position="430"/>
    </location>
</feature>
<feature type="transmembrane region" description="Helical" evidence="14">
    <location>
        <begin position="503"/>
        <end position="525"/>
    </location>
</feature>
<evidence type="ECO:0000259" key="15">
    <source>
        <dbReference type="PROSITE" id="PS50261"/>
    </source>
</evidence>
<sequence>MSELLLSAVRTDAHLRGFNVSAKKIHCSFICRLTRSLVSAYLCVIHLFVQLLLYLQYMCKTPTKFYIDLRRGTNTLLLNKLTLFTVCESLRSRSNIMPKQVHQRGGSLYCGLTLMGVVCLVVFRLLPGMSFGVYAMSDEQNIYHIRDGLHVPCTFFDTVNLTGYTPFPNGSYSYEGVLIPSHLVGQYNYIYRDLVERVDVDWHPRGCICRLKACLNICCPWGQVYNSDKAQCINDTTDTRIWPEPVMNVTFDNSSTQPVNIFKQFAVQSFRPCPKMFSLQPEINEFDEYLLFQNGSMLRLDDHLYINKSEFCLVVSYVNQTDLYYSLNPANCDGDGEQTTVKIINAYAMLFSVPFMMLTIAVYLLIPELRNQHGKSLVCYLIGLASGYTALCCILLMKNLDPEGVSCKVIGYTAYFCFMSAFFWLNVISFDLWHNFRGTRGINRFQEKKRFLFYSLYSWGAASMFLVFTWIAQEHTDWPSHLKPGIGAGEYCWLDMRNWSGMIYFFTPILAIIVANTVMFVMTSVKIHGVQREMARIIAREDSTKNLRTEKDKFGLFLRLFIIMGVTWSSEIISYFVGNDKKWSKIFYISDLCNAMQGFLIFMLFVMKKKVKHLITNRCSSVRDGSTQRQSQYSTKTTSSSVANLSLQEKPSVEKPLMISQSSSGDHQRTTSFR</sequence>
<dbReference type="InterPro" id="IPR036272">
    <property type="entry name" value="Methuselah_N_sf"/>
</dbReference>
<keyword evidence="11" id="KW-0325">Glycoprotein</keyword>
<dbReference type="InterPro" id="IPR010596">
    <property type="entry name" value="Methuselah_N_dom"/>
</dbReference>
<evidence type="ECO:0000256" key="7">
    <source>
        <dbReference type="ARBA" id="ARBA00023040"/>
    </source>
</evidence>
<evidence type="ECO:0000256" key="5">
    <source>
        <dbReference type="ARBA" id="ARBA00022729"/>
    </source>
</evidence>
<evidence type="ECO:0000313" key="17">
    <source>
        <dbReference type="Proteomes" id="UP000268350"/>
    </source>
</evidence>
<dbReference type="OrthoDB" id="6134459at2759"/>
<accession>A0A3B0JWJ2</accession>
<feature type="transmembrane region" description="Helical" evidence="14">
    <location>
        <begin position="106"/>
        <end position="126"/>
    </location>
</feature>
<feature type="transmembrane region" description="Helical" evidence="14">
    <location>
        <begin position="38"/>
        <end position="55"/>
    </location>
</feature>
<dbReference type="STRING" id="7266.A0A3B0JWJ2"/>
<feature type="transmembrane region" description="Helical" evidence="14">
    <location>
        <begin position="451"/>
        <end position="472"/>
    </location>
</feature>
<dbReference type="InterPro" id="IPR023311">
    <property type="entry name" value="Methusela_ecto_dom_2"/>
</dbReference>
<evidence type="ECO:0000313" key="16">
    <source>
        <dbReference type="EMBL" id="SPP84802.1"/>
    </source>
</evidence>
<evidence type="ECO:0000256" key="13">
    <source>
        <dbReference type="SAM" id="MobiDB-lite"/>
    </source>
</evidence>
<keyword evidence="17" id="KW-1185">Reference proteome</keyword>
<dbReference type="InterPro" id="IPR051384">
    <property type="entry name" value="Mth_GPCR"/>
</dbReference>
<keyword evidence="5" id="KW-0732">Signal</keyword>
<dbReference type="SUPFAM" id="SSF81321">
    <property type="entry name" value="Family A G protein-coupled receptor-like"/>
    <property type="match status" value="1"/>
</dbReference>
<evidence type="ECO:0000256" key="3">
    <source>
        <dbReference type="ARBA" id="ARBA00022475"/>
    </source>
</evidence>
<gene>
    <name evidence="16" type="ORF">DGUA_6G014639</name>
</gene>
<organism evidence="16 17">
    <name type="scientific">Drosophila guanche</name>
    <name type="common">Fruit fly</name>
    <dbReference type="NCBI Taxonomy" id="7266"/>
    <lineage>
        <taxon>Eukaryota</taxon>
        <taxon>Metazoa</taxon>
        <taxon>Ecdysozoa</taxon>
        <taxon>Arthropoda</taxon>
        <taxon>Hexapoda</taxon>
        <taxon>Insecta</taxon>
        <taxon>Pterygota</taxon>
        <taxon>Neoptera</taxon>
        <taxon>Endopterygota</taxon>
        <taxon>Diptera</taxon>
        <taxon>Brachycera</taxon>
        <taxon>Muscomorpha</taxon>
        <taxon>Ephydroidea</taxon>
        <taxon>Drosophilidae</taxon>
        <taxon>Drosophila</taxon>
        <taxon>Sophophora</taxon>
    </lineage>
</organism>
<feature type="compositionally biased region" description="Polar residues" evidence="13">
    <location>
        <begin position="659"/>
        <end position="674"/>
    </location>
</feature>
<keyword evidence="7" id="KW-0297">G-protein coupled receptor</keyword>
<dbReference type="SUPFAM" id="SSF63877">
    <property type="entry name" value="Methuselah ectodomain"/>
    <property type="match status" value="1"/>
</dbReference>
<evidence type="ECO:0000256" key="4">
    <source>
        <dbReference type="ARBA" id="ARBA00022692"/>
    </source>
</evidence>
<feature type="transmembrane region" description="Helical" evidence="14">
    <location>
        <begin position="378"/>
        <end position="397"/>
    </location>
</feature>
<dbReference type="GO" id="GO:0008528">
    <property type="term" value="F:G protein-coupled peptide receptor activity"/>
    <property type="evidence" value="ECO:0007669"/>
    <property type="project" value="TreeGrafter"/>
</dbReference>
<feature type="region of interest" description="Disordered" evidence="13">
    <location>
        <begin position="649"/>
        <end position="674"/>
    </location>
</feature>
<proteinExistence type="inferred from homology"/>
<dbReference type="GO" id="GO:0007166">
    <property type="term" value="P:cell surface receptor signaling pathway"/>
    <property type="evidence" value="ECO:0007669"/>
    <property type="project" value="InterPro"/>
</dbReference>
<reference evidence="17" key="1">
    <citation type="submission" date="2018-01" db="EMBL/GenBank/DDBJ databases">
        <authorList>
            <person name="Alioto T."/>
            <person name="Alioto T."/>
        </authorList>
    </citation>
    <scope>NUCLEOTIDE SEQUENCE [LARGE SCALE GENOMIC DNA]</scope>
</reference>
<evidence type="ECO:0000256" key="10">
    <source>
        <dbReference type="ARBA" id="ARBA00023170"/>
    </source>
</evidence>
<dbReference type="PROSITE" id="PS50261">
    <property type="entry name" value="G_PROTEIN_RECEP_F2_4"/>
    <property type="match status" value="1"/>
</dbReference>
<name>A0A3B0JWJ2_DROGU</name>
<keyword evidence="9" id="KW-1015">Disulfide bond</keyword>
<comment type="similarity">
    <text evidence="2">Belongs to the G-protein coupled receptor 2 family. Mth subfamily.</text>
</comment>
<dbReference type="PANTHER" id="PTHR47154">
    <property type="entry name" value="G-PROTEIN COUPLED RECEPTOR MTH-RELATED"/>
    <property type="match status" value="1"/>
</dbReference>
<evidence type="ECO:0000256" key="12">
    <source>
        <dbReference type="ARBA" id="ARBA00023224"/>
    </source>
</evidence>
<evidence type="ECO:0000256" key="14">
    <source>
        <dbReference type="SAM" id="Phobius"/>
    </source>
</evidence>
<dbReference type="AlphaFoldDB" id="A0A3B0JWJ2"/>
<protein>
    <submittedName>
        <fullName evidence="16">Blast:Probable G-protein coupled receptor Mth-like 10</fullName>
    </submittedName>
</protein>